<dbReference type="CDD" id="cd00761">
    <property type="entry name" value="Glyco_tranf_GTA_type"/>
    <property type="match status" value="1"/>
</dbReference>
<gene>
    <name evidence="2" type="ORF">P7079_03540</name>
</gene>
<dbReference type="InterPro" id="IPR043148">
    <property type="entry name" value="TagF_C"/>
</dbReference>
<feature type="domain" description="Glycosyltransferase 2-like" evidence="1">
    <location>
        <begin position="12"/>
        <end position="179"/>
    </location>
</feature>
<proteinExistence type="predicted"/>
<dbReference type="Gene3D" id="3.90.550.10">
    <property type="entry name" value="Spore Coat Polysaccharide Biosynthesis Protein SpsA, Chain A"/>
    <property type="match status" value="1"/>
</dbReference>
<reference evidence="2 3" key="1">
    <citation type="submission" date="2023-03" db="EMBL/GenBank/DDBJ databases">
        <title>Complete genome of Arcanobacterium canis strain DSM 25104 isolated in 2010 from a canine otitis externa in Germany.</title>
        <authorList>
            <person name="Borowiak M."/>
            <person name="Kreitlow A."/>
            <person name="Malorny B."/>
            <person name="Laemmler C."/>
            <person name="Prenger-Berninghoff E."/>
            <person name="Ploetz M."/>
            <person name="Abdulmawjood A."/>
        </authorList>
    </citation>
    <scope>NUCLEOTIDE SEQUENCE [LARGE SCALE GENOMIC DNA]</scope>
    <source>
        <strain evidence="2 3">DSM 25104</strain>
    </source>
</reference>
<sequence length="904" mass="103712">MTSKTIENPLFSIVIPVYNTEDYVAEAIESIVRQSSNMFSRTEVLLVDDGSTDQSARICQGFVDRYPANIKLLRKENSGTSASKNLGIEHARGEYVGFLDSDDLYEPNMLADVSAMFAQHREVQVASVPMKFFGSRSGAHRLNKKFNPGTRVIDVRDDWQDVQLSSASSFVRRELLERIQLRFDTRIHLAEDAKFITEVIMDNYRLGLVGSAAYMYRKRDEGSSTIDTFKSNKESYISVVKYAWDYLLEKYRNSLGIIPKYVQNVAMHDMEWRLTDKAQYVLNSAEQSRYEKLMRSVLQRIDVDVIMSQRFLGDVYKIYALSIKYGEDVFKNAERDGAAFFYRGHKVWRFVTEGLPLRVDYLNVDDGKLELRGVFSGIHFPGMEIGVLRNGVFHAFDRKEAPQWRKIVNNGHVVFEPFVVEALFPAVPGDVYHPAVRLGDKVYRVRFLFEHMARLPRYGGAHRVFGDIMLTNFSNRGLAVEKVTTAKLFRREAGFSRRILRPLKRKGAKGVALLAYRWVAQILKFQMTRKIWLVSDRPYAAGDNGEAFFRYLREHTPPNVDAYFVIRKDSPEWSKMKRLGKVIDPRSALYPLLLLLSEKVISSQADDVVINAFGGMKAFISDMYQFEFTFLQHGLTKDDLSGWLNKNYKDIRVFVTSSPFEQASIATEQYGYTSREVVLTGMPRFDRLVDRSTKKIVFAPTWRQQIALPVDAGSGQRPYAPGFTNSRYYRFIQELLTHSRLNAALDSNGYEAELFLHPNHEANSSDFTDGDRFKVSIGPHDYAKMFAEAKILITDYSSVAFDFAYLRKPVIYTQFDHDEFFSGHSYNEGYFSYENDGFGPVTYEVEATVDAIIAAMANDGEIAQEYRERVDRFFAFSDRRNSERTLEAIIHSHPSSNGSTGETR</sequence>
<organism evidence="2 3">
    <name type="scientific">Arcanobacterium canis</name>
    <dbReference type="NCBI Taxonomy" id="999183"/>
    <lineage>
        <taxon>Bacteria</taxon>
        <taxon>Bacillati</taxon>
        <taxon>Actinomycetota</taxon>
        <taxon>Actinomycetes</taxon>
        <taxon>Actinomycetales</taxon>
        <taxon>Actinomycetaceae</taxon>
        <taxon>Arcanobacterium</taxon>
    </lineage>
</organism>
<dbReference type="SUPFAM" id="SSF53448">
    <property type="entry name" value="Nucleotide-diphospho-sugar transferases"/>
    <property type="match status" value="1"/>
</dbReference>
<dbReference type="Pfam" id="PF00535">
    <property type="entry name" value="Glycos_transf_2"/>
    <property type="match status" value="1"/>
</dbReference>
<dbReference type="InterPro" id="IPR007554">
    <property type="entry name" value="Glycerophosphate_synth"/>
</dbReference>
<dbReference type="Gene3D" id="3.40.50.12580">
    <property type="match status" value="1"/>
</dbReference>
<protein>
    <submittedName>
        <fullName evidence="2">CDP-glycerol glycerophosphotransferase family protein</fullName>
    </submittedName>
</protein>
<dbReference type="Pfam" id="PF04464">
    <property type="entry name" value="Glyphos_transf"/>
    <property type="match status" value="1"/>
</dbReference>
<dbReference type="RefSeq" id="WP_278013454.1">
    <property type="nucleotide sequence ID" value="NZ_CP121208.1"/>
</dbReference>
<dbReference type="PANTHER" id="PTHR22916:SF3">
    <property type="entry name" value="UDP-GLCNAC:BETAGAL BETA-1,3-N-ACETYLGLUCOSAMINYLTRANSFERASE-LIKE PROTEIN 1"/>
    <property type="match status" value="1"/>
</dbReference>
<dbReference type="Proteomes" id="UP001215216">
    <property type="component" value="Chromosome"/>
</dbReference>
<name>A0ABY8G2F6_9ACTO</name>
<evidence type="ECO:0000313" key="3">
    <source>
        <dbReference type="Proteomes" id="UP001215216"/>
    </source>
</evidence>
<evidence type="ECO:0000259" key="1">
    <source>
        <dbReference type="Pfam" id="PF00535"/>
    </source>
</evidence>
<dbReference type="InterPro" id="IPR001173">
    <property type="entry name" value="Glyco_trans_2-like"/>
</dbReference>
<dbReference type="PANTHER" id="PTHR22916">
    <property type="entry name" value="GLYCOSYLTRANSFERASE"/>
    <property type="match status" value="1"/>
</dbReference>
<keyword evidence="3" id="KW-1185">Reference proteome</keyword>
<accession>A0ABY8G2F6</accession>
<evidence type="ECO:0000313" key="2">
    <source>
        <dbReference type="EMBL" id="WFM84059.1"/>
    </source>
</evidence>
<dbReference type="SUPFAM" id="SSF53756">
    <property type="entry name" value="UDP-Glycosyltransferase/glycogen phosphorylase"/>
    <property type="match status" value="1"/>
</dbReference>
<dbReference type="InterPro" id="IPR029044">
    <property type="entry name" value="Nucleotide-diphossugar_trans"/>
</dbReference>
<dbReference type="EMBL" id="CP121208">
    <property type="protein sequence ID" value="WFM84059.1"/>
    <property type="molecule type" value="Genomic_DNA"/>
</dbReference>